<dbReference type="KEGG" id="pbf:CFX0092_A0891"/>
<reference evidence="1" key="1">
    <citation type="submission" date="2016-01" db="EMBL/GenBank/DDBJ databases">
        <authorList>
            <person name="Mcilroy J.S."/>
            <person name="Karst M S."/>
            <person name="Albertsen M."/>
        </authorList>
    </citation>
    <scope>NUCLEOTIDE SEQUENCE</scope>
    <source>
        <strain evidence="1">Cfx-K</strain>
    </source>
</reference>
<gene>
    <name evidence="1" type="ORF">CFX0092_A0891</name>
</gene>
<evidence type="ECO:0008006" key="3">
    <source>
        <dbReference type="Google" id="ProtNLM"/>
    </source>
</evidence>
<dbReference type="SUPFAM" id="SSF81301">
    <property type="entry name" value="Nucleotidyltransferase"/>
    <property type="match status" value="1"/>
</dbReference>
<dbReference type="InterPro" id="IPR043519">
    <property type="entry name" value="NT_sf"/>
</dbReference>
<protein>
    <recommendedName>
        <fullName evidence="3">Nucleotidyltransferase family protein</fullName>
    </recommendedName>
</protein>
<dbReference type="AlphaFoldDB" id="A0A160T0Y0"/>
<evidence type="ECO:0000313" key="2">
    <source>
        <dbReference type="Proteomes" id="UP000215027"/>
    </source>
</evidence>
<proteinExistence type="predicted"/>
<evidence type="ECO:0000313" key="1">
    <source>
        <dbReference type="EMBL" id="CUS02769.2"/>
    </source>
</evidence>
<organism evidence="1 2">
    <name type="scientific">Candidatus Promineifilum breve</name>
    <dbReference type="NCBI Taxonomy" id="1806508"/>
    <lineage>
        <taxon>Bacteria</taxon>
        <taxon>Bacillati</taxon>
        <taxon>Chloroflexota</taxon>
        <taxon>Ardenticatenia</taxon>
        <taxon>Candidatus Promineifilales</taxon>
        <taxon>Candidatus Promineifilaceae</taxon>
        <taxon>Candidatus Promineifilum</taxon>
    </lineage>
</organism>
<dbReference type="EMBL" id="LN890655">
    <property type="protein sequence ID" value="CUS02769.2"/>
    <property type="molecule type" value="Genomic_DNA"/>
</dbReference>
<dbReference type="Proteomes" id="UP000215027">
    <property type="component" value="Chromosome I"/>
</dbReference>
<keyword evidence="2" id="KW-1185">Reference proteome</keyword>
<dbReference type="Gene3D" id="3.30.460.40">
    <property type="match status" value="1"/>
</dbReference>
<name>A0A160T0Y0_9CHLR</name>
<sequence>MDDLPAGAITPPPAPTARRLLIDLALARAQPGGGSGADFMRRRTAMQEFPNLSGILEGVEWVVVGAVAARAYMPERATQDLDILVRAADAETVAARLSAAGFLPVAELGIPGAAFAAPDVPEIDVLYGEQFWLEEALAQPGRDPAGLPVLALPYLVLMKMAAGRVRDVGDVATMLGWADEAALDAVREAVARFAPADRADLESLIYLGRRERGLPE</sequence>
<accession>A0A160T0Y0</accession>